<accession>A0ABR5ITW1</accession>
<dbReference type="Pfam" id="PF01642">
    <property type="entry name" value="MM_CoA_mutase"/>
    <property type="match status" value="1"/>
</dbReference>
<dbReference type="Gene3D" id="3.20.20.240">
    <property type="entry name" value="Methylmalonyl-CoA mutase"/>
    <property type="match status" value="1"/>
</dbReference>
<evidence type="ECO:0000256" key="1">
    <source>
        <dbReference type="ARBA" id="ARBA00011870"/>
    </source>
</evidence>
<sequence>DQPAVDAALAELKKAAESDDGSVNVLYPMKDALRAKATVGEVCDALREVWGAYVPTDAF</sequence>
<protein>
    <recommendedName>
        <fullName evidence="2">Methylmalonyl-CoA mutase alpha/beta chain catalytic domain-containing protein</fullName>
    </recommendedName>
</protein>
<evidence type="ECO:0000313" key="3">
    <source>
        <dbReference type="EMBL" id="KOG66640.1"/>
    </source>
</evidence>
<gene>
    <name evidence="3" type="ORF">ADK38_41420</name>
</gene>
<dbReference type="InterPro" id="IPR006099">
    <property type="entry name" value="MeMalonylCoA_mutase_a/b_cat"/>
</dbReference>
<dbReference type="EMBL" id="LGUT01004001">
    <property type="protein sequence ID" value="KOG66640.1"/>
    <property type="molecule type" value="Genomic_DNA"/>
</dbReference>
<evidence type="ECO:0000259" key="2">
    <source>
        <dbReference type="Pfam" id="PF01642"/>
    </source>
</evidence>
<proteinExistence type="predicted"/>
<organism evidence="3 4">
    <name type="scientific">Streptomyces varsoviensis</name>
    <dbReference type="NCBI Taxonomy" id="67373"/>
    <lineage>
        <taxon>Bacteria</taxon>
        <taxon>Bacillati</taxon>
        <taxon>Actinomycetota</taxon>
        <taxon>Actinomycetes</taxon>
        <taxon>Kitasatosporales</taxon>
        <taxon>Streptomycetaceae</taxon>
        <taxon>Streptomyces</taxon>
    </lineage>
</organism>
<feature type="domain" description="Methylmalonyl-CoA mutase alpha/beta chain catalytic" evidence="2">
    <location>
        <begin position="1"/>
        <end position="51"/>
    </location>
</feature>
<feature type="non-terminal residue" evidence="3">
    <location>
        <position position="1"/>
    </location>
</feature>
<name>A0ABR5ITW1_9ACTN</name>
<dbReference type="InterPro" id="IPR016176">
    <property type="entry name" value="Cbl-dep_enz_cat"/>
</dbReference>
<evidence type="ECO:0000313" key="4">
    <source>
        <dbReference type="Proteomes" id="UP000037020"/>
    </source>
</evidence>
<comment type="caution">
    <text evidence="3">The sequence shown here is derived from an EMBL/GenBank/DDBJ whole genome shotgun (WGS) entry which is preliminary data.</text>
</comment>
<keyword evidence="4" id="KW-1185">Reference proteome</keyword>
<comment type="subunit">
    <text evidence="1">Heterodimer of an alpha and a beta chain.</text>
</comment>
<reference evidence="3 4" key="1">
    <citation type="submission" date="2015-07" db="EMBL/GenBank/DDBJ databases">
        <authorList>
            <person name="Ju K.-S."/>
            <person name="Doroghazi J.R."/>
            <person name="Metcalf W.W."/>
        </authorList>
    </citation>
    <scope>NUCLEOTIDE SEQUENCE [LARGE SCALE GENOMIC DNA]</scope>
    <source>
        <strain evidence="3 4">NRRL B-3589</strain>
    </source>
</reference>
<dbReference type="Proteomes" id="UP000037020">
    <property type="component" value="Unassembled WGS sequence"/>
</dbReference>
<dbReference type="SUPFAM" id="SSF51703">
    <property type="entry name" value="Cobalamin (vitamin B12)-dependent enzymes"/>
    <property type="match status" value="1"/>
</dbReference>